<evidence type="ECO:0000313" key="5">
    <source>
        <dbReference type="Proteomes" id="UP001239213"/>
    </source>
</evidence>
<proteinExistence type="predicted"/>
<dbReference type="EMBL" id="MPDP01000045">
    <property type="protein sequence ID" value="KAK1489733.1"/>
    <property type="molecule type" value="Genomic_DNA"/>
</dbReference>
<feature type="region of interest" description="Disordered" evidence="1">
    <location>
        <begin position="364"/>
        <end position="406"/>
    </location>
</feature>
<dbReference type="InterPro" id="IPR003959">
    <property type="entry name" value="ATPase_AAA_core"/>
</dbReference>
<feature type="domain" description="ATPase AAA-type core" evidence="2">
    <location>
        <begin position="495"/>
        <end position="565"/>
    </location>
</feature>
<evidence type="ECO:0000259" key="2">
    <source>
        <dbReference type="Pfam" id="PF00004"/>
    </source>
</evidence>
<dbReference type="Proteomes" id="UP001239213">
    <property type="component" value="Unassembled WGS sequence"/>
</dbReference>
<dbReference type="Pfam" id="PF00004">
    <property type="entry name" value="AAA"/>
    <property type="match status" value="1"/>
</dbReference>
<reference evidence="4" key="1">
    <citation type="submission" date="2016-11" db="EMBL/GenBank/DDBJ databases">
        <title>The genome sequence of Colletotrichum cuscutae.</title>
        <authorList>
            <person name="Baroncelli R."/>
        </authorList>
    </citation>
    <scope>NUCLEOTIDE SEQUENCE</scope>
    <source>
        <strain evidence="4">IMI 304802</strain>
    </source>
</reference>
<dbReference type="GO" id="GO:0005524">
    <property type="term" value="F:ATP binding"/>
    <property type="evidence" value="ECO:0007669"/>
    <property type="project" value="InterPro"/>
</dbReference>
<sequence>MSDPLPRGFSTYRSVPQDDPSKELNTGRNKDLEDDEGCATFFNQQFESIKEIQQDGEVLGVMKNSSSFKRMGANKRKFGEYSLLLRQIVDTKINFRPRTQLEIQSLSLRQAFATIAQNFTSIRRAQDPIIISEPYIEIYHCSKMIEDQFTKSTDSNLKSELKLLLDFKETYMRDTINTIKGIESDRRIEYEWLWAIFPPGELVIIENNSATTAPIYWCTVLKTFEFQKNEAGMPTWCITVRHTGYNGVKFGSAETKYIFSAFSDNMPVNHLPAYPLRFCDSQEIVRENAICRGNLYEAYCLASSKSSGNSMGTPKWHNGPIWTQRDPDSSDRRGCRIIDRPRRTVTGRVIVDFEGFYEHAPNFRENLRSPNAEQESEDESDSDHWGRERRMRMRRRSSDRSSLQSAMHRTIPLLSDDEKLTCSPFVPSFSFTTRQWCYVLLDDLKGIEWRPEVFDQLQVNKNLKETIQGLVRGYASNSGTFEDFVDGKGGGLIFLLHGDPGTGKTMTAESTSELLRKPLYHLSGGELGASADSIESALEKAFYLAKRWDAILLLDEADTFLTKRDGVNIERNSLVAG</sequence>
<gene>
    <name evidence="4" type="ORF">CCUS01_14677</name>
</gene>
<feature type="region of interest" description="Disordered" evidence="1">
    <location>
        <begin position="311"/>
        <end position="335"/>
    </location>
</feature>
<feature type="region of interest" description="Disordered" evidence="1">
    <location>
        <begin position="1"/>
        <end position="33"/>
    </location>
</feature>
<dbReference type="Gene3D" id="3.40.50.300">
    <property type="entry name" value="P-loop containing nucleotide triphosphate hydrolases"/>
    <property type="match status" value="1"/>
</dbReference>
<evidence type="ECO:0000256" key="1">
    <source>
        <dbReference type="SAM" id="MobiDB-lite"/>
    </source>
</evidence>
<accession>A0AAJ0DL24</accession>
<dbReference type="Pfam" id="PF22942">
    <property type="entry name" value="DUF7025"/>
    <property type="match status" value="1"/>
</dbReference>
<protein>
    <submittedName>
        <fullName evidence="4">AAA family ATPase</fullName>
    </submittedName>
</protein>
<comment type="caution">
    <text evidence="4">The sequence shown here is derived from an EMBL/GenBank/DDBJ whole genome shotgun (WGS) entry which is preliminary data.</text>
</comment>
<dbReference type="GO" id="GO:0016887">
    <property type="term" value="F:ATP hydrolysis activity"/>
    <property type="evidence" value="ECO:0007669"/>
    <property type="project" value="InterPro"/>
</dbReference>
<dbReference type="PANTHER" id="PTHR46411:SF2">
    <property type="entry name" value="AAA+ ATPASE DOMAIN-CONTAINING PROTEIN"/>
    <property type="match status" value="1"/>
</dbReference>
<dbReference type="InterPro" id="IPR054289">
    <property type="entry name" value="DUF7025"/>
</dbReference>
<feature type="compositionally biased region" description="Basic and acidic residues" evidence="1">
    <location>
        <begin position="325"/>
        <end position="335"/>
    </location>
</feature>
<keyword evidence="5" id="KW-1185">Reference proteome</keyword>
<evidence type="ECO:0000313" key="4">
    <source>
        <dbReference type="EMBL" id="KAK1489733.1"/>
    </source>
</evidence>
<name>A0AAJ0DL24_9PEZI</name>
<dbReference type="SUPFAM" id="SSF52540">
    <property type="entry name" value="P-loop containing nucleoside triphosphate hydrolases"/>
    <property type="match status" value="1"/>
</dbReference>
<organism evidence="4 5">
    <name type="scientific">Colletotrichum cuscutae</name>
    <dbReference type="NCBI Taxonomy" id="1209917"/>
    <lineage>
        <taxon>Eukaryota</taxon>
        <taxon>Fungi</taxon>
        <taxon>Dikarya</taxon>
        <taxon>Ascomycota</taxon>
        <taxon>Pezizomycotina</taxon>
        <taxon>Sordariomycetes</taxon>
        <taxon>Hypocreomycetidae</taxon>
        <taxon>Glomerellales</taxon>
        <taxon>Glomerellaceae</taxon>
        <taxon>Colletotrichum</taxon>
        <taxon>Colletotrichum acutatum species complex</taxon>
    </lineage>
</organism>
<feature type="domain" description="DUF7025" evidence="3">
    <location>
        <begin position="184"/>
        <end position="279"/>
    </location>
</feature>
<dbReference type="AlphaFoldDB" id="A0AAJ0DL24"/>
<dbReference type="PANTHER" id="PTHR46411">
    <property type="entry name" value="FAMILY ATPASE, PUTATIVE-RELATED"/>
    <property type="match status" value="1"/>
</dbReference>
<evidence type="ECO:0000259" key="3">
    <source>
        <dbReference type="Pfam" id="PF22942"/>
    </source>
</evidence>
<dbReference type="InterPro" id="IPR027417">
    <property type="entry name" value="P-loop_NTPase"/>
</dbReference>